<comment type="similarity">
    <text evidence="3">Belongs to the peroxisomal targeting signal receptor family.</text>
</comment>
<evidence type="ECO:0000256" key="4">
    <source>
        <dbReference type="ARBA" id="ARBA00022490"/>
    </source>
</evidence>
<dbReference type="Gene3D" id="1.25.40.10">
    <property type="entry name" value="Tetratricopeptide repeat domain"/>
    <property type="match status" value="1"/>
</dbReference>
<dbReference type="Pfam" id="PF14559">
    <property type="entry name" value="TPR_19"/>
    <property type="match status" value="1"/>
</dbReference>
<keyword evidence="4" id="KW-0963">Cytoplasm</keyword>
<comment type="subcellular location">
    <subcellularLocation>
        <location evidence="2">Cytoplasm</location>
    </subcellularLocation>
    <subcellularLocation>
        <location evidence="1">Peroxisome</location>
    </subcellularLocation>
</comment>
<dbReference type="PROSITE" id="PS50293">
    <property type="entry name" value="TPR_REGION"/>
    <property type="match status" value="1"/>
</dbReference>
<dbReference type="GO" id="GO:0005829">
    <property type="term" value="C:cytosol"/>
    <property type="evidence" value="ECO:0007669"/>
    <property type="project" value="TreeGrafter"/>
</dbReference>
<gene>
    <name evidence="10" type="ORF">FOMPIDRAFT_1149702</name>
</gene>
<feature type="repeat" description="TPR" evidence="8">
    <location>
        <begin position="572"/>
        <end position="605"/>
    </location>
</feature>
<dbReference type="PANTHER" id="PTHR10130">
    <property type="entry name" value="PEROXISOMAL TARGETING SIGNAL 1 RECEPTOR PEX5"/>
    <property type="match status" value="1"/>
</dbReference>
<keyword evidence="6 8" id="KW-0802">TPR repeat</keyword>
<dbReference type="GO" id="GO:0016560">
    <property type="term" value="P:protein import into peroxisome matrix, docking"/>
    <property type="evidence" value="ECO:0007669"/>
    <property type="project" value="TreeGrafter"/>
</dbReference>
<feature type="region of interest" description="Disordered" evidence="9">
    <location>
        <begin position="100"/>
        <end position="160"/>
    </location>
</feature>
<evidence type="ECO:0000256" key="1">
    <source>
        <dbReference type="ARBA" id="ARBA00004275"/>
    </source>
</evidence>
<keyword evidence="11" id="KW-1185">Reference proteome</keyword>
<dbReference type="PROSITE" id="PS50005">
    <property type="entry name" value="TPR"/>
    <property type="match status" value="3"/>
</dbReference>
<evidence type="ECO:0000256" key="9">
    <source>
        <dbReference type="SAM" id="MobiDB-lite"/>
    </source>
</evidence>
<dbReference type="Pfam" id="PF13181">
    <property type="entry name" value="TPR_8"/>
    <property type="match status" value="1"/>
</dbReference>
<dbReference type="STRING" id="743788.S8DXJ7"/>
<dbReference type="EMBL" id="KE504173">
    <property type="protein sequence ID" value="EPS97756.1"/>
    <property type="molecule type" value="Genomic_DNA"/>
</dbReference>
<dbReference type="Proteomes" id="UP000015241">
    <property type="component" value="Unassembled WGS sequence"/>
</dbReference>
<evidence type="ECO:0000256" key="5">
    <source>
        <dbReference type="ARBA" id="ARBA00022737"/>
    </source>
</evidence>
<proteinExistence type="inferred from homology"/>
<name>S8DXJ7_FOMSC</name>
<evidence type="ECO:0000313" key="11">
    <source>
        <dbReference type="Proteomes" id="UP000015241"/>
    </source>
</evidence>
<feature type="compositionally biased region" description="Low complexity" evidence="9">
    <location>
        <begin position="123"/>
        <end position="151"/>
    </location>
</feature>
<dbReference type="HOGENOM" id="CLU_013516_2_0_1"/>
<evidence type="ECO:0000256" key="3">
    <source>
        <dbReference type="ARBA" id="ARBA00005348"/>
    </source>
</evidence>
<dbReference type="AlphaFoldDB" id="S8DXJ7"/>
<keyword evidence="5" id="KW-0677">Repeat</keyword>
<evidence type="ECO:0000256" key="8">
    <source>
        <dbReference type="PROSITE-ProRule" id="PRU00339"/>
    </source>
</evidence>
<dbReference type="Gene3D" id="6.10.280.230">
    <property type="match status" value="1"/>
</dbReference>
<evidence type="ECO:0000256" key="2">
    <source>
        <dbReference type="ARBA" id="ARBA00004496"/>
    </source>
</evidence>
<feature type="repeat" description="TPR" evidence="8">
    <location>
        <begin position="606"/>
        <end position="639"/>
    </location>
</feature>
<protein>
    <submittedName>
        <fullName evidence="10">Uncharacterized protein</fullName>
    </submittedName>
</protein>
<dbReference type="InterPro" id="IPR024111">
    <property type="entry name" value="PEX5/PEX5L"/>
</dbReference>
<dbReference type="OrthoDB" id="10006023at2759"/>
<dbReference type="InterPro" id="IPR019734">
    <property type="entry name" value="TPR_rpt"/>
</dbReference>
<evidence type="ECO:0000256" key="6">
    <source>
        <dbReference type="ARBA" id="ARBA00022803"/>
    </source>
</evidence>
<reference evidence="10 11" key="1">
    <citation type="journal article" date="2012" name="Science">
        <title>The Paleozoic origin of enzymatic lignin decomposition reconstructed from 31 fungal genomes.</title>
        <authorList>
            <person name="Floudas D."/>
            <person name="Binder M."/>
            <person name="Riley R."/>
            <person name="Barry K."/>
            <person name="Blanchette R.A."/>
            <person name="Henrissat B."/>
            <person name="Martinez A.T."/>
            <person name="Otillar R."/>
            <person name="Spatafora J.W."/>
            <person name="Yadav J.S."/>
            <person name="Aerts A."/>
            <person name="Benoit I."/>
            <person name="Boyd A."/>
            <person name="Carlson A."/>
            <person name="Copeland A."/>
            <person name="Coutinho P.M."/>
            <person name="de Vries R.P."/>
            <person name="Ferreira P."/>
            <person name="Findley K."/>
            <person name="Foster B."/>
            <person name="Gaskell J."/>
            <person name="Glotzer D."/>
            <person name="Gorecki P."/>
            <person name="Heitman J."/>
            <person name="Hesse C."/>
            <person name="Hori C."/>
            <person name="Igarashi K."/>
            <person name="Jurgens J.A."/>
            <person name="Kallen N."/>
            <person name="Kersten P."/>
            <person name="Kohler A."/>
            <person name="Kuees U."/>
            <person name="Kumar T.K.A."/>
            <person name="Kuo A."/>
            <person name="LaButti K."/>
            <person name="Larrondo L.F."/>
            <person name="Lindquist E."/>
            <person name="Ling A."/>
            <person name="Lombard V."/>
            <person name="Lucas S."/>
            <person name="Lundell T."/>
            <person name="Martin R."/>
            <person name="McLaughlin D.J."/>
            <person name="Morgenstern I."/>
            <person name="Morin E."/>
            <person name="Murat C."/>
            <person name="Nagy L.G."/>
            <person name="Nolan M."/>
            <person name="Ohm R.A."/>
            <person name="Patyshakuliyeva A."/>
            <person name="Rokas A."/>
            <person name="Ruiz-Duenas F.J."/>
            <person name="Sabat G."/>
            <person name="Salamov A."/>
            <person name="Samejima M."/>
            <person name="Schmutz J."/>
            <person name="Slot J.C."/>
            <person name="St John F."/>
            <person name="Stenlid J."/>
            <person name="Sun H."/>
            <person name="Sun S."/>
            <person name="Syed K."/>
            <person name="Tsang A."/>
            <person name="Wiebenga A."/>
            <person name="Young D."/>
            <person name="Pisabarro A."/>
            <person name="Eastwood D.C."/>
            <person name="Martin F."/>
            <person name="Cullen D."/>
            <person name="Grigoriev I.V."/>
            <person name="Hibbett D.S."/>
        </authorList>
    </citation>
    <scope>NUCLEOTIDE SEQUENCE</scope>
    <source>
        <strain evidence="11">FP-58527</strain>
    </source>
</reference>
<dbReference type="SUPFAM" id="SSF48452">
    <property type="entry name" value="TPR-like"/>
    <property type="match status" value="1"/>
</dbReference>
<dbReference type="eggNOG" id="KOG1125">
    <property type="taxonomic scope" value="Eukaryota"/>
</dbReference>
<accession>S8DXJ7</accession>
<dbReference type="InParanoid" id="S8DXJ7"/>
<dbReference type="GO" id="GO:0005052">
    <property type="term" value="F:peroxisome matrix targeting signal-1 binding"/>
    <property type="evidence" value="ECO:0007669"/>
    <property type="project" value="TreeGrafter"/>
</dbReference>
<keyword evidence="7" id="KW-0576">Peroxisome</keyword>
<organism evidence="10 11">
    <name type="scientific">Fomitopsis schrenkii</name>
    <name type="common">Brown rot fungus</name>
    <dbReference type="NCBI Taxonomy" id="2126942"/>
    <lineage>
        <taxon>Eukaryota</taxon>
        <taxon>Fungi</taxon>
        <taxon>Dikarya</taxon>
        <taxon>Basidiomycota</taxon>
        <taxon>Agaricomycotina</taxon>
        <taxon>Agaricomycetes</taxon>
        <taxon>Polyporales</taxon>
        <taxon>Fomitopsis</taxon>
    </lineage>
</organism>
<dbReference type="SMART" id="SM00028">
    <property type="entry name" value="TPR"/>
    <property type="match status" value="4"/>
</dbReference>
<dbReference type="PANTHER" id="PTHR10130:SF0">
    <property type="entry name" value="GH08708P"/>
    <property type="match status" value="1"/>
</dbReference>
<feature type="region of interest" description="Disordered" evidence="9">
    <location>
        <begin position="277"/>
        <end position="309"/>
    </location>
</feature>
<dbReference type="GO" id="GO:0005778">
    <property type="term" value="C:peroxisomal membrane"/>
    <property type="evidence" value="ECO:0007669"/>
    <property type="project" value="TreeGrafter"/>
</dbReference>
<feature type="repeat" description="TPR" evidence="8">
    <location>
        <begin position="461"/>
        <end position="494"/>
    </location>
</feature>
<evidence type="ECO:0000313" key="10">
    <source>
        <dbReference type="EMBL" id="EPS97756.1"/>
    </source>
</evidence>
<sequence>MSLPLLVNSADCGPVNPLQGLTKTFDRDRGVQQDHFGAGRAGSSKEVFRSQYSAAAGSSQDAARFFANHSSSALASPPPTFDLAALNLALPQAPVLTPQRQMSMSPLSGASWASDFMQQPGKQSTAPQLSAAQASSQVQAQQQEAVHGQSQHFSPSGMASNFRPFSPMGYGMTGMMPMAGPAFAMPVNAQEPASRIDASHWEREFQTQEAALTTVEPQQEVSAHNRAHDGDELARIAGELVHTVGDTQNSKFKNSEFLGLMRQLRDGEVVVDGDKMVPREEASPDAALSSTSAKGKGRAVDPTPLHTLSPGMGTQQSMLPGLSHEEAVRQAYAEPASTEAHGEYEESALDAYLRQDNEDYIVTHEARYAPPAPDLAYEWWNSPQRAEDADWGRLQRDWDSFEATATGIRPLAHYQFQPHNPYVLGEASRTRHHAMHSDARDSIFDSVLELEAAVQREPTDALRWYELGVKQQENEREQKAVQALRRALELDPAHLPSWLALAVSHTNESNRQGTYTAIYEWVERNERYGATVARFRALNPLADDVLQTEKFANLIQCLIEMARGDESGEIDADIQIALAVLLNTNEEYAKARDCFNTALAIRPDDWLLYNRVGATLANSGQPEEALQYYYRALELNPAYIRARFNLGISCINLRRYDEAAQHILDALSLQDGDSVHEAAGGGDKRGVTTLTLWESLKTCCLHMQRLDLANLCDRQDLEAFRLNHQLA</sequence>
<dbReference type="InterPro" id="IPR011990">
    <property type="entry name" value="TPR-like_helical_dom_sf"/>
</dbReference>
<evidence type="ECO:0000256" key="7">
    <source>
        <dbReference type="ARBA" id="ARBA00023140"/>
    </source>
</evidence>